<feature type="transmembrane region" description="Helical" evidence="8">
    <location>
        <begin position="255"/>
        <end position="276"/>
    </location>
</feature>
<feature type="transmembrane region" description="Helical" evidence="8">
    <location>
        <begin position="29"/>
        <end position="48"/>
    </location>
</feature>
<evidence type="ECO:0000256" key="1">
    <source>
        <dbReference type="ARBA" id="ARBA00004651"/>
    </source>
</evidence>
<feature type="transmembrane region" description="Helical" evidence="8">
    <location>
        <begin position="202"/>
        <end position="225"/>
    </location>
</feature>
<evidence type="ECO:0000256" key="3">
    <source>
        <dbReference type="ARBA" id="ARBA00022475"/>
    </source>
</evidence>
<organism evidence="9 10">
    <name type="scientific">Mytilus coruscus</name>
    <name type="common">Sea mussel</name>
    <dbReference type="NCBI Taxonomy" id="42192"/>
    <lineage>
        <taxon>Eukaryota</taxon>
        <taxon>Metazoa</taxon>
        <taxon>Spiralia</taxon>
        <taxon>Lophotrochozoa</taxon>
        <taxon>Mollusca</taxon>
        <taxon>Bivalvia</taxon>
        <taxon>Autobranchia</taxon>
        <taxon>Pteriomorphia</taxon>
        <taxon>Mytilida</taxon>
        <taxon>Mytiloidea</taxon>
        <taxon>Mytilidae</taxon>
        <taxon>Mytilinae</taxon>
        <taxon>Mytilus</taxon>
    </lineage>
</organism>
<dbReference type="AlphaFoldDB" id="A0A6J8ED73"/>
<keyword evidence="3" id="KW-1003">Cell membrane</keyword>
<name>A0A6J8ED73_MYTCO</name>
<dbReference type="Pfam" id="PF14752">
    <property type="entry name" value="RBP_receptor"/>
    <property type="match status" value="2"/>
</dbReference>
<dbReference type="OrthoDB" id="2376984at2759"/>
<dbReference type="GO" id="GO:0071939">
    <property type="term" value="P:vitamin A import into cell"/>
    <property type="evidence" value="ECO:0007669"/>
    <property type="project" value="TreeGrafter"/>
</dbReference>
<gene>
    <name evidence="9" type="ORF">MCOR_51126</name>
</gene>
<dbReference type="PANTHER" id="PTHR21444:SF15">
    <property type="entry name" value="RECEPTOR FOR RETINOL UPTAKE STRA6"/>
    <property type="match status" value="1"/>
</dbReference>
<evidence type="ECO:0000313" key="10">
    <source>
        <dbReference type="Proteomes" id="UP000507470"/>
    </source>
</evidence>
<evidence type="ECO:0000313" key="9">
    <source>
        <dbReference type="EMBL" id="CAC5418709.1"/>
    </source>
</evidence>
<evidence type="ECO:0000256" key="5">
    <source>
        <dbReference type="ARBA" id="ARBA00022989"/>
    </source>
</evidence>
<evidence type="ECO:0000256" key="8">
    <source>
        <dbReference type="SAM" id="Phobius"/>
    </source>
</evidence>
<feature type="transmembrane region" description="Helical" evidence="8">
    <location>
        <begin position="355"/>
        <end position="372"/>
    </location>
</feature>
<keyword evidence="2" id="KW-0813">Transport</keyword>
<proteinExistence type="predicted"/>
<comment type="subcellular location">
    <subcellularLocation>
        <location evidence="1">Cell membrane</location>
        <topology evidence="1">Multi-pass membrane protein</topology>
    </subcellularLocation>
</comment>
<dbReference type="InterPro" id="IPR026612">
    <property type="entry name" value="STRA6-like"/>
</dbReference>
<feature type="transmembrane region" description="Helical" evidence="8">
    <location>
        <begin position="409"/>
        <end position="427"/>
    </location>
</feature>
<keyword evidence="10" id="KW-1185">Reference proteome</keyword>
<keyword evidence="6 8" id="KW-0472">Membrane</keyword>
<keyword evidence="5 8" id="KW-1133">Transmembrane helix</keyword>
<reference evidence="9 10" key="1">
    <citation type="submission" date="2020-06" db="EMBL/GenBank/DDBJ databases">
        <authorList>
            <person name="Li R."/>
            <person name="Bekaert M."/>
        </authorList>
    </citation>
    <scope>NUCLEOTIDE SEQUENCE [LARGE SCALE GENOMIC DNA]</scope>
    <source>
        <strain evidence="10">wild</strain>
    </source>
</reference>
<accession>A0A6J8ED73</accession>
<keyword evidence="4 8" id="KW-0812">Transmembrane</keyword>
<dbReference type="GO" id="GO:0038023">
    <property type="term" value="F:signaling receptor activity"/>
    <property type="evidence" value="ECO:0007669"/>
    <property type="project" value="InterPro"/>
</dbReference>
<protein>
    <submittedName>
        <fullName evidence="9">STRA6</fullName>
    </submittedName>
</protein>
<dbReference type="PANTHER" id="PTHR21444">
    <property type="entry name" value="COILED-COIL DOMAIN-CONTAINING PROTEIN 180"/>
    <property type="match status" value="1"/>
</dbReference>
<evidence type="ECO:0000256" key="7">
    <source>
        <dbReference type="ARBA" id="ARBA00023170"/>
    </source>
</evidence>
<feature type="transmembrane region" description="Helical" evidence="8">
    <location>
        <begin position="320"/>
        <end position="343"/>
    </location>
</feature>
<evidence type="ECO:0000256" key="4">
    <source>
        <dbReference type="ARBA" id="ARBA00022692"/>
    </source>
</evidence>
<dbReference type="EMBL" id="CACVKT020008939">
    <property type="protein sequence ID" value="CAC5418709.1"/>
    <property type="molecule type" value="Genomic_DNA"/>
</dbReference>
<dbReference type="GO" id="GO:0005886">
    <property type="term" value="C:plasma membrane"/>
    <property type="evidence" value="ECO:0007669"/>
    <property type="project" value="UniProtKB-SubCell"/>
</dbReference>
<dbReference type="GO" id="GO:0034632">
    <property type="term" value="F:retinol transmembrane transporter activity"/>
    <property type="evidence" value="ECO:0007669"/>
    <property type="project" value="InterPro"/>
</dbReference>
<evidence type="ECO:0000256" key="6">
    <source>
        <dbReference type="ARBA" id="ARBA00023136"/>
    </source>
</evidence>
<keyword evidence="7" id="KW-0675">Receptor</keyword>
<sequence>MSRHLSLSMSSNANSTSLESDKTLQSLELGAYGLAICILVVLSCLERGSKGKRPGIVIPVDLLGEDKLTYAYAAAFGCTSSSILRLILSENTGLINVSSDLRPWVQIPLWLLLSTVVSLKFYPIFAAISYKIEPQPVTQLVSFGYERTYVKWLLKSNGENALIGIDNVEEANAGAYQRFESYRTGMMKRLNDSAPLKTSPRVIFTFVVSTLILLQLSITLCLWYQPLRRYAVSLVNGLNSTALLDGNLFLQVTDVGFYTSFATSTLIMALYIILIYRSYQRDLRRMYSGDFSFLPKKVKRTDNKDFIASSLRYSGTQIAYMFWCYVILFVVILLLCYILAYLLILPLMDKVSDQLLIGVKAIFPIVAAHYIFQLCQTFLVNRYFLQNHTVQKETSDDVQRVIALKNRKLFSVLMYFMFFFHVIIGFFTCIRRILLGGAIGILTLARIDRSLLPRGYEHLDSGYATYVGLIMLELYHRNPILIVFCEELRQTLMVKDNRKFISLEIPGNHTGYQNSISGSELIQRRKRSQNMWFKAVTLINNPSVRRHHDGKIKRLDLSPDRTQDFTK</sequence>
<dbReference type="Proteomes" id="UP000507470">
    <property type="component" value="Unassembled WGS sequence"/>
</dbReference>
<evidence type="ECO:0000256" key="2">
    <source>
        <dbReference type="ARBA" id="ARBA00022448"/>
    </source>
</evidence>